<proteinExistence type="predicted"/>
<keyword evidence="2" id="KW-1185">Reference proteome</keyword>
<dbReference type="Proteomes" id="UP001058003">
    <property type="component" value="Chromosome"/>
</dbReference>
<dbReference type="EMBL" id="CP073767">
    <property type="protein sequence ID" value="UWZ53430.1"/>
    <property type="molecule type" value="Genomic_DNA"/>
</dbReference>
<reference evidence="1" key="1">
    <citation type="submission" date="2021-04" db="EMBL/GenBank/DDBJ databases">
        <title>Dactylosporangium aurantiacum NRRL B-8018 full assembly.</title>
        <authorList>
            <person name="Hartkoorn R.C."/>
            <person name="Beaudoing E."/>
            <person name="Hot D."/>
        </authorList>
    </citation>
    <scope>NUCLEOTIDE SEQUENCE</scope>
    <source>
        <strain evidence="1">NRRL B-8018</strain>
    </source>
</reference>
<accession>A0A9Q9IIR6</accession>
<dbReference type="AlphaFoldDB" id="A0A9Q9IIR6"/>
<protein>
    <submittedName>
        <fullName evidence="1">Uncharacterized protein</fullName>
    </submittedName>
</protein>
<evidence type="ECO:0000313" key="1">
    <source>
        <dbReference type="EMBL" id="UWZ53430.1"/>
    </source>
</evidence>
<dbReference type="RefSeq" id="WP_033363963.1">
    <property type="nucleotide sequence ID" value="NZ_CP073767.1"/>
</dbReference>
<name>A0A9Q9IIR6_9ACTN</name>
<evidence type="ECO:0000313" key="2">
    <source>
        <dbReference type="Proteomes" id="UP001058003"/>
    </source>
</evidence>
<sequence length="110" mass="12310">MTAPITVDDVWRVRGDWRAMHEAALRLRDDRRATADALRRSSAALRHGQELLCAILDRVDVPMTLHDDGRLTFYPADADDLAALRRAELAAREIQAALSTIVARHRAAAR</sequence>
<dbReference type="KEGG" id="daur:Daura_43970"/>
<gene>
    <name evidence="1" type="ORF">Daura_43970</name>
</gene>
<organism evidence="1 2">
    <name type="scientific">Dactylosporangium aurantiacum</name>
    <dbReference type="NCBI Taxonomy" id="35754"/>
    <lineage>
        <taxon>Bacteria</taxon>
        <taxon>Bacillati</taxon>
        <taxon>Actinomycetota</taxon>
        <taxon>Actinomycetes</taxon>
        <taxon>Micromonosporales</taxon>
        <taxon>Micromonosporaceae</taxon>
        <taxon>Dactylosporangium</taxon>
    </lineage>
</organism>